<proteinExistence type="predicted"/>
<dbReference type="Proteomes" id="UP000306509">
    <property type="component" value="Unassembled WGS sequence"/>
</dbReference>
<reference evidence="1 2" key="1">
    <citation type="journal article" date="2019" name="Anaerobe">
        <title>Detection of Robinsoniella peoriensis in multiple bone samples of a trauma patient.</title>
        <authorList>
            <person name="Schrottner P."/>
            <person name="Hartwich K."/>
            <person name="Bunk B."/>
            <person name="Schober I."/>
            <person name="Helbig S."/>
            <person name="Rudolph W.W."/>
            <person name="Gunzer F."/>
        </authorList>
    </citation>
    <scope>NUCLEOTIDE SEQUENCE [LARGE SCALE GENOMIC DNA]</scope>
    <source>
        <strain evidence="1 2">DSM 106044</strain>
    </source>
</reference>
<evidence type="ECO:0000313" key="1">
    <source>
        <dbReference type="EMBL" id="TLD02959.1"/>
    </source>
</evidence>
<keyword evidence="2" id="KW-1185">Reference proteome</keyword>
<accession>A0A4U8QE53</accession>
<gene>
    <name evidence="1" type="ORF">DSM106044_00116</name>
</gene>
<dbReference type="RefSeq" id="WP_047832681.1">
    <property type="nucleotide sequence ID" value="NZ_QGQD01000002.1"/>
</dbReference>
<evidence type="ECO:0000313" key="2">
    <source>
        <dbReference type="Proteomes" id="UP000306509"/>
    </source>
</evidence>
<comment type="caution">
    <text evidence="1">The sequence shown here is derived from an EMBL/GenBank/DDBJ whole genome shotgun (WGS) entry which is preliminary data.</text>
</comment>
<name>A0A4U8QE53_9FIRM</name>
<sequence>MTCTYAVIKIRERYQLPENHDSFVQKANQAVAYIMNGERWKADAIVSGLEKQAGQITDFVSSLAGYTEV</sequence>
<organism evidence="1 2">
    <name type="scientific">Robinsoniella peoriensis</name>
    <dbReference type="NCBI Taxonomy" id="180332"/>
    <lineage>
        <taxon>Bacteria</taxon>
        <taxon>Bacillati</taxon>
        <taxon>Bacillota</taxon>
        <taxon>Clostridia</taxon>
        <taxon>Lachnospirales</taxon>
        <taxon>Lachnospiraceae</taxon>
        <taxon>Robinsoniella</taxon>
    </lineage>
</organism>
<dbReference type="AlphaFoldDB" id="A0A4U8QE53"/>
<protein>
    <submittedName>
        <fullName evidence="1">Uncharacterized protein</fullName>
    </submittedName>
</protein>
<dbReference type="EMBL" id="QGQD01000002">
    <property type="protein sequence ID" value="TLD02959.1"/>
    <property type="molecule type" value="Genomic_DNA"/>
</dbReference>